<evidence type="ECO:0000313" key="3">
    <source>
        <dbReference type="Proteomes" id="UP000199337"/>
    </source>
</evidence>
<organism evidence="2 3">
    <name type="scientific">Desulfotruncus arcticus DSM 17038</name>
    <dbReference type="NCBI Taxonomy" id="1121424"/>
    <lineage>
        <taxon>Bacteria</taxon>
        <taxon>Bacillati</taxon>
        <taxon>Bacillota</taxon>
        <taxon>Clostridia</taxon>
        <taxon>Eubacteriales</taxon>
        <taxon>Desulfallaceae</taxon>
        <taxon>Desulfotruncus</taxon>
    </lineage>
</organism>
<keyword evidence="1" id="KW-0812">Transmembrane</keyword>
<sequence>MIFSLSGVKKRHTYSDRCIRRQILDNHIDLVTELSVETHVFVFLPPVFFIIYFIDFYYKCLHLLRFHMMGAINLPSITRKKRFRLPTWLLTVACVTGKIAIIFQNDDERE</sequence>
<dbReference type="Proteomes" id="UP000199337">
    <property type="component" value="Unassembled WGS sequence"/>
</dbReference>
<gene>
    <name evidence="2" type="ORF">SAMN05660649_01412</name>
</gene>
<evidence type="ECO:0000256" key="1">
    <source>
        <dbReference type="SAM" id="Phobius"/>
    </source>
</evidence>
<accession>A0A1I2RBW6</accession>
<feature type="transmembrane region" description="Helical" evidence="1">
    <location>
        <begin position="85"/>
        <end position="103"/>
    </location>
</feature>
<proteinExistence type="predicted"/>
<feature type="transmembrane region" description="Helical" evidence="1">
    <location>
        <begin position="40"/>
        <end position="58"/>
    </location>
</feature>
<name>A0A1I2RBW6_9FIRM</name>
<dbReference type="AlphaFoldDB" id="A0A1I2RBW6"/>
<protein>
    <submittedName>
        <fullName evidence="2">Uncharacterized protein</fullName>
    </submittedName>
</protein>
<reference evidence="3" key="1">
    <citation type="submission" date="2016-10" db="EMBL/GenBank/DDBJ databases">
        <authorList>
            <person name="Varghese N."/>
            <person name="Submissions S."/>
        </authorList>
    </citation>
    <scope>NUCLEOTIDE SEQUENCE [LARGE SCALE GENOMIC DNA]</scope>
    <source>
        <strain evidence="3">DSM 17038</strain>
    </source>
</reference>
<keyword evidence="1" id="KW-0472">Membrane</keyword>
<keyword evidence="1" id="KW-1133">Transmembrane helix</keyword>
<evidence type="ECO:0000313" key="2">
    <source>
        <dbReference type="EMBL" id="SFG36077.1"/>
    </source>
</evidence>
<dbReference type="EMBL" id="FOOX01000004">
    <property type="protein sequence ID" value="SFG36077.1"/>
    <property type="molecule type" value="Genomic_DNA"/>
</dbReference>
<keyword evidence="3" id="KW-1185">Reference proteome</keyword>